<proteinExistence type="predicted"/>
<evidence type="ECO:0000313" key="2">
    <source>
        <dbReference type="Proteomes" id="UP000018721"/>
    </source>
</evidence>
<accession>V9DT34</accession>
<comment type="caution">
    <text evidence="1">The sequence shown here is derived from an EMBL/GenBank/DDBJ whole genome shotgun (WGS) entry which is preliminary data.</text>
</comment>
<dbReference type="AlphaFoldDB" id="V9DT34"/>
<dbReference type="Proteomes" id="UP000018721">
    <property type="component" value="Unassembled WGS sequence"/>
</dbReference>
<dbReference type="HOGENOM" id="CLU_2765772_0_0_1"/>
<evidence type="ECO:0000313" key="1">
    <source>
        <dbReference type="EMBL" id="ETI30024.1"/>
    </source>
</evidence>
<protein>
    <submittedName>
        <fullName evidence="1">Uncharacterized protein</fullName>
    </submittedName>
</protein>
<keyword evidence="2" id="KW-1185">Reference proteome</keyword>
<name>V9DT34_PHYNI</name>
<gene>
    <name evidence="1" type="ORF">F443_22857</name>
</gene>
<sequence length="75" mass="8666">MDRLVDEVEEIRGNVVNKKSKEVYAYGIVKFIVWLHANQPEAVTPLFWDLLNGVGGEDESLVLKEKYLCVKRFLL</sequence>
<organism evidence="1 2">
    <name type="scientific">Phytophthora nicotianae P1569</name>
    <dbReference type="NCBI Taxonomy" id="1317065"/>
    <lineage>
        <taxon>Eukaryota</taxon>
        <taxon>Sar</taxon>
        <taxon>Stramenopiles</taxon>
        <taxon>Oomycota</taxon>
        <taxon>Peronosporomycetes</taxon>
        <taxon>Peronosporales</taxon>
        <taxon>Peronosporaceae</taxon>
        <taxon>Phytophthora</taxon>
    </lineage>
</organism>
<dbReference type="EMBL" id="ANIZ01004548">
    <property type="protein sequence ID" value="ETI30024.1"/>
    <property type="molecule type" value="Genomic_DNA"/>
</dbReference>
<reference evidence="1 2" key="1">
    <citation type="submission" date="2013-11" db="EMBL/GenBank/DDBJ databases">
        <title>The Genome Sequence of Phytophthora parasitica P1569.</title>
        <authorList>
            <consortium name="The Broad Institute Genomics Platform"/>
            <person name="Russ C."/>
            <person name="Tyler B."/>
            <person name="Panabieres F."/>
            <person name="Shan W."/>
            <person name="Tripathy S."/>
            <person name="Grunwald N."/>
            <person name="Machado M."/>
            <person name="Johnson C.S."/>
            <person name="Arredondo F."/>
            <person name="Hong C."/>
            <person name="Coffey M."/>
            <person name="Young S.K."/>
            <person name="Zeng Q."/>
            <person name="Gargeya S."/>
            <person name="Fitzgerald M."/>
            <person name="Abouelleil A."/>
            <person name="Alvarado L."/>
            <person name="Chapman S.B."/>
            <person name="Gainer-Dewar J."/>
            <person name="Goldberg J."/>
            <person name="Griggs A."/>
            <person name="Gujja S."/>
            <person name="Hansen M."/>
            <person name="Howarth C."/>
            <person name="Imamovic A."/>
            <person name="Ireland A."/>
            <person name="Larimer J."/>
            <person name="McCowan C."/>
            <person name="Murphy C."/>
            <person name="Pearson M."/>
            <person name="Poon T.W."/>
            <person name="Priest M."/>
            <person name="Roberts A."/>
            <person name="Saif S."/>
            <person name="Shea T."/>
            <person name="Sykes S."/>
            <person name="Wortman J."/>
            <person name="Nusbaum C."/>
            <person name="Birren B."/>
        </authorList>
    </citation>
    <scope>NUCLEOTIDE SEQUENCE [LARGE SCALE GENOMIC DNA]</scope>
    <source>
        <strain evidence="1 2">P1569</strain>
    </source>
</reference>